<evidence type="ECO:0000313" key="6">
    <source>
        <dbReference type="Proteomes" id="UP000192758"/>
    </source>
</evidence>
<dbReference type="GO" id="GO:0005840">
    <property type="term" value="C:ribosome"/>
    <property type="evidence" value="ECO:0007669"/>
    <property type="project" value="UniProtKB-KW"/>
</dbReference>
<evidence type="ECO:0000256" key="1">
    <source>
        <dbReference type="ARBA" id="ARBA00005943"/>
    </source>
</evidence>
<name>A0A1W0E2B3_9MICR</name>
<reference evidence="5 6" key="1">
    <citation type="journal article" date="2017" name="Environ. Microbiol.">
        <title>Decay of the glycolytic pathway and adaptation to intranuclear parasitism within Enterocytozoonidae microsporidia.</title>
        <authorList>
            <person name="Wiredu Boakye D."/>
            <person name="Jaroenlak P."/>
            <person name="Prachumwat A."/>
            <person name="Williams T.A."/>
            <person name="Bateman K.S."/>
            <person name="Itsathitphaisarn O."/>
            <person name="Sritunyalucksana K."/>
            <person name="Paszkiewicz K.H."/>
            <person name="Moore K.A."/>
            <person name="Stentiford G.D."/>
            <person name="Williams B.A."/>
        </authorList>
    </citation>
    <scope>NUCLEOTIDE SEQUENCE [LARGE SCALE GENOMIC DNA]</scope>
    <source>
        <strain evidence="5 6">TH1</strain>
    </source>
</reference>
<accession>A0A1W0E2B3</accession>
<dbReference type="VEuPathDB" id="MicrosporidiaDB:EHP00_1891"/>
<feature type="compositionally biased region" description="Basic and acidic residues" evidence="4">
    <location>
        <begin position="9"/>
        <end position="22"/>
    </location>
</feature>
<dbReference type="GO" id="GO:0006412">
    <property type="term" value="P:translation"/>
    <property type="evidence" value="ECO:0007669"/>
    <property type="project" value="InterPro"/>
</dbReference>
<evidence type="ECO:0000256" key="4">
    <source>
        <dbReference type="SAM" id="MobiDB-lite"/>
    </source>
</evidence>
<dbReference type="EMBL" id="MNPJ01000044">
    <property type="protein sequence ID" value="OQS53376.1"/>
    <property type="molecule type" value="Genomic_DNA"/>
</dbReference>
<dbReference type="GO" id="GO:1990904">
    <property type="term" value="C:ribonucleoprotein complex"/>
    <property type="evidence" value="ECO:0007669"/>
    <property type="project" value="UniProtKB-KW"/>
</dbReference>
<dbReference type="GO" id="GO:0003735">
    <property type="term" value="F:structural constituent of ribosome"/>
    <property type="evidence" value="ECO:0007669"/>
    <property type="project" value="InterPro"/>
</dbReference>
<dbReference type="Gene3D" id="2.40.50.140">
    <property type="entry name" value="Nucleic acid-binding proteins"/>
    <property type="match status" value="1"/>
</dbReference>
<evidence type="ECO:0000313" key="5">
    <source>
        <dbReference type="EMBL" id="OQS53376.1"/>
    </source>
</evidence>
<feature type="region of interest" description="Disordered" evidence="4">
    <location>
        <begin position="1"/>
        <end position="22"/>
    </location>
</feature>
<keyword evidence="3" id="KW-0687">Ribonucleoprotein</keyword>
<dbReference type="SUPFAM" id="SSF50249">
    <property type="entry name" value="Nucleic acid-binding proteins"/>
    <property type="match status" value="1"/>
</dbReference>
<comment type="similarity">
    <text evidence="1">Belongs to the eukaryotic ribosomal protein eS28 family.</text>
</comment>
<dbReference type="Proteomes" id="UP000192758">
    <property type="component" value="Unassembled WGS sequence"/>
</dbReference>
<evidence type="ECO:0000256" key="3">
    <source>
        <dbReference type="ARBA" id="ARBA00023274"/>
    </source>
</evidence>
<protein>
    <submittedName>
        <fullName evidence="5">Rps28e</fullName>
    </submittedName>
</protein>
<proteinExistence type="inferred from homology"/>
<sequence length="86" mass="9837">MCAKKIEKKNKNTENVEDDNKTGEEETFLAEVINVYNVVGSGGSVKHCKVEIKKTKRMLIRSIYGPVRVGDLLQLRDCVRESRKLR</sequence>
<comment type="caution">
    <text evidence="5">The sequence shown here is derived from an EMBL/GenBank/DDBJ whole genome shotgun (WGS) entry which is preliminary data.</text>
</comment>
<dbReference type="AlphaFoldDB" id="A0A1W0E2B3"/>
<dbReference type="STRING" id="646526.A0A1W0E2B3"/>
<gene>
    <name evidence="5" type="primary">rps28e</name>
    <name evidence="5" type="ORF">EHP00_1891</name>
</gene>
<dbReference type="InterPro" id="IPR012340">
    <property type="entry name" value="NA-bd_OB-fold"/>
</dbReference>
<organism evidence="5 6">
    <name type="scientific">Ecytonucleospora hepatopenaei</name>
    <dbReference type="NCBI Taxonomy" id="646526"/>
    <lineage>
        <taxon>Eukaryota</taxon>
        <taxon>Fungi</taxon>
        <taxon>Fungi incertae sedis</taxon>
        <taxon>Microsporidia</taxon>
        <taxon>Enterocytozoonidae</taxon>
        <taxon>Ecytonucleospora</taxon>
    </lineage>
</organism>
<keyword evidence="2" id="KW-0689">Ribosomal protein</keyword>
<dbReference type="InterPro" id="IPR000289">
    <property type="entry name" value="Ribosomal_eS28"/>
</dbReference>
<dbReference type="Pfam" id="PF01200">
    <property type="entry name" value="Ribosomal_S28e"/>
    <property type="match status" value="1"/>
</dbReference>
<dbReference type="OrthoDB" id="10258930at2759"/>
<evidence type="ECO:0000256" key="2">
    <source>
        <dbReference type="ARBA" id="ARBA00022980"/>
    </source>
</evidence>
<keyword evidence="6" id="KW-1185">Reference proteome</keyword>